<evidence type="ECO:0000313" key="3">
    <source>
        <dbReference type="Proteomes" id="UP000054011"/>
    </source>
</evidence>
<evidence type="ECO:0000313" key="2">
    <source>
        <dbReference type="EMBL" id="KUH35343.1"/>
    </source>
</evidence>
<organism evidence="2 3">
    <name type="scientific">Streptomyces kanasensis</name>
    <dbReference type="NCBI Taxonomy" id="936756"/>
    <lineage>
        <taxon>Bacteria</taxon>
        <taxon>Bacillati</taxon>
        <taxon>Actinomycetota</taxon>
        <taxon>Actinomycetes</taxon>
        <taxon>Kitasatosporales</taxon>
        <taxon>Streptomycetaceae</taxon>
        <taxon>Streptomyces</taxon>
    </lineage>
</organism>
<sequence length="70" mass="7878">MLSMMTRPLPAAPSAGLYSDMEEEDNQRGPERDETDTFYQLVRPLMANDSDELSRKLAEVNKRSSQGSGR</sequence>
<reference evidence="2 3" key="1">
    <citation type="submission" date="2015-11" db="EMBL/GenBank/DDBJ databases">
        <title>Genome-wide analysis reveals the secondary metabolome in Streptomyces kanasensis ZX01.</title>
        <authorList>
            <person name="Zhang G."/>
            <person name="Han L."/>
            <person name="Feng J."/>
            <person name="Zhang X."/>
        </authorList>
    </citation>
    <scope>NUCLEOTIDE SEQUENCE [LARGE SCALE GENOMIC DNA]</scope>
    <source>
        <strain evidence="2 3">ZX01</strain>
    </source>
</reference>
<keyword evidence="3" id="KW-1185">Reference proteome</keyword>
<accession>A0A117IUC5</accession>
<proteinExistence type="predicted"/>
<name>A0A117IUC5_9ACTN</name>
<comment type="caution">
    <text evidence="2">The sequence shown here is derived from an EMBL/GenBank/DDBJ whole genome shotgun (WGS) entry which is preliminary data.</text>
</comment>
<protein>
    <submittedName>
        <fullName evidence="2">Uncharacterized protein</fullName>
    </submittedName>
</protein>
<dbReference type="EMBL" id="LNSV01000152">
    <property type="protein sequence ID" value="KUH35343.1"/>
    <property type="molecule type" value="Genomic_DNA"/>
</dbReference>
<evidence type="ECO:0000256" key="1">
    <source>
        <dbReference type="SAM" id="MobiDB-lite"/>
    </source>
</evidence>
<feature type="region of interest" description="Disordered" evidence="1">
    <location>
        <begin position="1"/>
        <end position="37"/>
    </location>
</feature>
<dbReference type="STRING" id="936756.ATE80_29725"/>
<gene>
    <name evidence="2" type="ORF">ATE80_29725</name>
</gene>
<dbReference type="Proteomes" id="UP000054011">
    <property type="component" value="Unassembled WGS sequence"/>
</dbReference>
<dbReference type="AlphaFoldDB" id="A0A117IUC5"/>